<evidence type="ECO:0000256" key="2">
    <source>
        <dbReference type="ARBA" id="ARBA00005625"/>
    </source>
</evidence>
<dbReference type="RefSeq" id="XP_014671246.1">
    <property type="nucleotide sequence ID" value="XM_014815760.1"/>
</dbReference>
<dbReference type="Proteomes" id="UP000695022">
    <property type="component" value="Unplaced"/>
</dbReference>
<keyword evidence="5" id="KW-1185">Reference proteome</keyword>
<keyword evidence="3" id="KW-0539">Nucleus</keyword>
<feature type="compositionally biased region" description="Basic and acidic residues" evidence="4">
    <location>
        <begin position="53"/>
        <end position="62"/>
    </location>
</feature>
<accession>A0ABM1EGC5</accession>
<dbReference type="PANTHER" id="PTHR13293:SF6">
    <property type="entry name" value="AKIRIN-RELATED"/>
    <property type="match status" value="1"/>
</dbReference>
<organism evidence="5 6">
    <name type="scientific">Priapulus caudatus</name>
    <name type="common">Priapulid worm</name>
    <dbReference type="NCBI Taxonomy" id="37621"/>
    <lineage>
        <taxon>Eukaryota</taxon>
        <taxon>Metazoa</taxon>
        <taxon>Ecdysozoa</taxon>
        <taxon>Scalidophora</taxon>
        <taxon>Priapulida</taxon>
        <taxon>Priapulimorpha</taxon>
        <taxon>Priapulimorphida</taxon>
        <taxon>Priapulidae</taxon>
        <taxon>Priapulus</taxon>
    </lineage>
</organism>
<sequence length="272" mass="31074">MACTALKRPVDFEHIHSPLQRSPKRRRCMPMVISNGSTQTKSTQPQPNPSHFGEVRPKYTPELIQDRLQAEVRRMRKRRQVIYDANRRGLLQSSSPPPSDSDSEMPSVGSPQPSTSSHSAMTTSGTQCRKELKEQPLFTLKQVCISDRWRAKSDAWMEESQLERVSKSLVYCCQIWADMDSMSHNNQAALLDLYSGEQWNLNIERIVVDYTYKDGIRMLAASDGSSPWLPYRCEIRCNNGEHWLYPATNMSPYPVPCLINDSDIIGPCRLTH</sequence>
<gene>
    <name evidence="6" type="primary">LOC106812008</name>
</gene>
<comment type="subcellular location">
    <subcellularLocation>
        <location evidence="1">Nucleus</location>
    </subcellularLocation>
</comment>
<evidence type="ECO:0000256" key="1">
    <source>
        <dbReference type="ARBA" id="ARBA00004123"/>
    </source>
</evidence>
<feature type="region of interest" description="Disordered" evidence="4">
    <location>
        <begin position="83"/>
        <end position="127"/>
    </location>
</feature>
<evidence type="ECO:0000256" key="3">
    <source>
        <dbReference type="ARBA" id="ARBA00023242"/>
    </source>
</evidence>
<dbReference type="GeneID" id="106812008"/>
<dbReference type="PANTHER" id="PTHR13293">
    <property type="entry name" value="AKIRIN-RELATED"/>
    <property type="match status" value="1"/>
</dbReference>
<evidence type="ECO:0000256" key="4">
    <source>
        <dbReference type="SAM" id="MobiDB-lite"/>
    </source>
</evidence>
<reference evidence="6" key="1">
    <citation type="submission" date="2025-08" db="UniProtKB">
        <authorList>
            <consortium name="RefSeq"/>
        </authorList>
    </citation>
    <scope>IDENTIFICATION</scope>
</reference>
<evidence type="ECO:0000313" key="6">
    <source>
        <dbReference type="RefSeq" id="XP_014671246.1"/>
    </source>
</evidence>
<dbReference type="InterPro" id="IPR024132">
    <property type="entry name" value="Akirin"/>
</dbReference>
<feature type="non-terminal residue" evidence="6">
    <location>
        <position position="272"/>
    </location>
</feature>
<comment type="similarity">
    <text evidence="2">Belongs to the akirin family.</text>
</comment>
<proteinExistence type="inferred from homology"/>
<feature type="compositionally biased region" description="Polar residues" evidence="4">
    <location>
        <begin position="35"/>
        <end position="45"/>
    </location>
</feature>
<feature type="region of interest" description="Disordered" evidence="4">
    <location>
        <begin position="35"/>
        <end position="62"/>
    </location>
</feature>
<protein>
    <submittedName>
        <fullName evidence="6">Uncharacterized protein LOC106812008</fullName>
    </submittedName>
</protein>
<name>A0ABM1EGC5_PRICU</name>
<evidence type="ECO:0000313" key="5">
    <source>
        <dbReference type="Proteomes" id="UP000695022"/>
    </source>
</evidence>
<feature type="compositionally biased region" description="Polar residues" evidence="4">
    <location>
        <begin position="109"/>
        <end position="127"/>
    </location>
</feature>